<dbReference type="PROSITE" id="PS51318">
    <property type="entry name" value="TAT"/>
    <property type="match status" value="1"/>
</dbReference>
<dbReference type="Gene3D" id="3.30.360.10">
    <property type="entry name" value="Dihydrodipicolinate Reductase, domain 2"/>
    <property type="match status" value="1"/>
</dbReference>
<dbReference type="EMBL" id="VDCS01000003">
    <property type="protein sequence ID" value="TNJ46228.1"/>
    <property type="molecule type" value="Genomic_DNA"/>
</dbReference>
<dbReference type="Gene3D" id="3.40.50.720">
    <property type="entry name" value="NAD(P)-binding Rossmann-like Domain"/>
    <property type="match status" value="1"/>
</dbReference>
<gene>
    <name evidence="3" type="ORF">FGF67_04325</name>
</gene>
<dbReference type="PANTHER" id="PTHR43818:SF10">
    <property type="entry name" value="NADH-DEPENDENT DEHYDROGENASE-RELATED"/>
    <property type="match status" value="1"/>
</dbReference>
<organism evidence="3 4">
    <name type="scientific">Allotamlana fucoidanivorans</name>
    <dbReference type="NCBI Taxonomy" id="2583814"/>
    <lineage>
        <taxon>Bacteria</taxon>
        <taxon>Pseudomonadati</taxon>
        <taxon>Bacteroidota</taxon>
        <taxon>Flavobacteriia</taxon>
        <taxon>Flavobacteriales</taxon>
        <taxon>Flavobacteriaceae</taxon>
        <taxon>Allotamlana</taxon>
    </lineage>
</organism>
<evidence type="ECO:0000313" key="4">
    <source>
        <dbReference type="Proteomes" id="UP000308713"/>
    </source>
</evidence>
<dbReference type="Proteomes" id="UP000308713">
    <property type="component" value="Unassembled WGS sequence"/>
</dbReference>
<evidence type="ECO:0000259" key="2">
    <source>
        <dbReference type="Pfam" id="PF19051"/>
    </source>
</evidence>
<reference evidence="3 4" key="1">
    <citation type="submission" date="2019-05" db="EMBL/GenBank/DDBJ databases">
        <title>Tamlana fucoidanivorans sp. nov., isolated from the surface of algae collected from Fujian province in China.</title>
        <authorList>
            <person name="Li J."/>
        </authorList>
    </citation>
    <scope>NUCLEOTIDE SEQUENCE [LARGE SCALE GENOMIC DNA]</scope>
    <source>
        <strain evidence="3 4">CW2-9</strain>
    </source>
</reference>
<dbReference type="PANTHER" id="PTHR43818">
    <property type="entry name" value="BCDNA.GH03377"/>
    <property type="match status" value="1"/>
</dbReference>
<proteinExistence type="predicted"/>
<dbReference type="RefSeq" id="WP_139695242.1">
    <property type="nucleotide sequence ID" value="NZ_CP074074.1"/>
</dbReference>
<comment type="caution">
    <text evidence="3">The sequence shown here is derived from an EMBL/GenBank/DDBJ whole genome shotgun (WGS) entry which is preliminary data.</text>
</comment>
<dbReference type="OrthoDB" id="726883at2"/>
<feature type="domain" description="Gfo/Idh/MocA-like oxidoreductase bacterial type C-terminal" evidence="2">
    <location>
        <begin position="198"/>
        <end position="276"/>
    </location>
</feature>
<protein>
    <submittedName>
        <fullName evidence="3">Gfo/Idh/MocA family oxidoreductase</fullName>
    </submittedName>
</protein>
<evidence type="ECO:0000313" key="3">
    <source>
        <dbReference type="EMBL" id="TNJ46228.1"/>
    </source>
</evidence>
<sequence length="457" mass="51444">MTKSIISRRLFVKKTAIASAGFAVLPSLLSVSPNNKLNIAVIGVGNRGGYNLKMVSESNNIVALCDVDRRFLEQAALNYPKAKTFKDFRQMFDNMNSEIDAVVISTPDHTHFAATMAAMELGKHVYVEKPLAHNIWQLRTLKKAAKYYGVVSQMGNQGHTTEGIRLIKEWYDADVLGEVKEVHAWRGVNRFEPGYYFTKPGQFPPEEDAIPDYLDWDLWLGPAKKRPFNSAYAPKSWRGFYDFGLGQLGDWACHTLDAPFWALNLGSPHKVKAEVPKGSFNHEGFMPDRSTVVFDFKKRDNKPAVKLTWHEGYKKPNIKIKPEWGIQELNPKGGMLMIGSKRTLITGARPEKPKLLVSEDEWAAFLKDAPSKTIPRVGNNQPHKEWLDAIKDNTLPGSNFDYAANLTEMALVGVMAQRFGGVIKFDAENLKVTNKPELDVFLKEPVRDGWAYGDNLN</sequence>
<name>A0A5C4SPP4_9FLAO</name>
<dbReference type="GO" id="GO:0000166">
    <property type="term" value="F:nucleotide binding"/>
    <property type="evidence" value="ECO:0007669"/>
    <property type="project" value="InterPro"/>
</dbReference>
<dbReference type="InterPro" id="IPR050463">
    <property type="entry name" value="Gfo/Idh/MocA_oxidrdct_glycsds"/>
</dbReference>
<feature type="domain" description="Gfo/Idh/MocA-like oxidoreductase N-terminal" evidence="1">
    <location>
        <begin position="37"/>
        <end position="155"/>
    </location>
</feature>
<dbReference type="InterPro" id="IPR036291">
    <property type="entry name" value="NAD(P)-bd_dom_sf"/>
</dbReference>
<dbReference type="SUPFAM" id="SSF55347">
    <property type="entry name" value="Glyceraldehyde-3-phosphate dehydrogenase-like, C-terminal domain"/>
    <property type="match status" value="1"/>
</dbReference>
<dbReference type="InterPro" id="IPR043906">
    <property type="entry name" value="Gfo/Idh/MocA_OxRdtase_bact_C"/>
</dbReference>
<dbReference type="InterPro" id="IPR000683">
    <property type="entry name" value="Gfo/Idh/MocA-like_OxRdtase_N"/>
</dbReference>
<keyword evidence="4" id="KW-1185">Reference proteome</keyword>
<dbReference type="InterPro" id="IPR006311">
    <property type="entry name" value="TAT_signal"/>
</dbReference>
<accession>A0A5C4SPP4</accession>
<dbReference type="Pfam" id="PF19051">
    <property type="entry name" value="GFO_IDH_MocA_C2"/>
    <property type="match status" value="1"/>
</dbReference>
<dbReference type="Pfam" id="PF01408">
    <property type="entry name" value="GFO_IDH_MocA"/>
    <property type="match status" value="1"/>
</dbReference>
<dbReference type="AlphaFoldDB" id="A0A5C4SPP4"/>
<dbReference type="SUPFAM" id="SSF51735">
    <property type="entry name" value="NAD(P)-binding Rossmann-fold domains"/>
    <property type="match status" value="1"/>
</dbReference>
<evidence type="ECO:0000259" key="1">
    <source>
        <dbReference type="Pfam" id="PF01408"/>
    </source>
</evidence>